<dbReference type="AlphaFoldDB" id="A0A2A9NBX2"/>
<proteinExistence type="inferred from homology"/>
<keyword evidence="14" id="KW-0325">Glycoprotein</keyword>
<gene>
    <name evidence="21" type="ORF">AMATHDRAFT_157929</name>
</gene>
<evidence type="ECO:0000256" key="6">
    <source>
        <dbReference type="ARBA" id="ARBA00022670"/>
    </source>
</evidence>
<evidence type="ECO:0000256" key="14">
    <source>
        <dbReference type="ARBA" id="ARBA00023180"/>
    </source>
</evidence>
<feature type="transmembrane region" description="Helical" evidence="17">
    <location>
        <begin position="484"/>
        <end position="504"/>
    </location>
</feature>
<dbReference type="EMBL" id="KZ302296">
    <property type="protein sequence ID" value="PFH45757.1"/>
    <property type="molecule type" value="Genomic_DNA"/>
</dbReference>
<evidence type="ECO:0000256" key="4">
    <source>
        <dbReference type="ARBA" id="ARBA00010918"/>
    </source>
</evidence>
<feature type="transmembrane region" description="Helical" evidence="17">
    <location>
        <begin position="709"/>
        <end position="730"/>
    </location>
</feature>
<dbReference type="STRING" id="703135.A0A2A9NBX2"/>
<keyword evidence="11 17" id="KW-1133">Transmembrane helix</keyword>
<feature type="transmembrane region" description="Helical" evidence="17">
    <location>
        <begin position="446"/>
        <end position="464"/>
    </location>
</feature>
<keyword evidence="8 15" id="KW-0479">Metal-binding</keyword>
<evidence type="ECO:0000256" key="9">
    <source>
        <dbReference type="ARBA" id="ARBA00022801"/>
    </source>
</evidence>
<comment type="function">
    <text evidence="2">May be involved in vacuolar sorting and osmoregulation.</text>
</comment>
<accession>A0A2A9NBX2</accession>
<feature type="transmembrane region" description="Helical" evidence="17">
    <location>
        <begin position="554"/>
        <end position="577"/>
    </location>
</feature>
<evidence type="ECO:0000256" key="11">
    <source>
        <dbReference type="ARBA" id="ARBA00022989"/>
    </source>
</evidence>
<dbReference type="InterPro" id="IPR053975">
    <property type="entry name" value="PFF1_C"/>
</dbReference>
<feature type="transmembrane region" description="Helical" evidence="17">
    <location>
        <begin position="12"/>
        <end position="34"/>
    </location>
</feature>
<keyword evidence="13 17" id="KW-0472">Membrane</keyword>
<reference evidence="21 22" key="1">
    <citation type="submission" date="2014-02" db="EMBL/GenBank/DDBJ databases">
        <title>Transposable element dynamics among asymbiotic and ectomycorrhizal Amanita fungi.</title>
        <authorList>
            <consortium name="DOE Joint Genome Institute"/>
            <person name="Hess J."/>
            <person name="Skrede I."/>
            <person name="Wolfe B."/>
            <person name="LaButti K."/>
            <person name="Ohm R.A."/>
            <person name="Grigoriev I.V."/>
            <person name="Pringle A."/>
        </authorList>
    </citation>
    <scope>NUCLEOTIDE SEQUENCE [LARGE SCALE GENOMIC DNA]</scope>
    <source>
        <strain evidence="21 22">SKay4041</strain>
    </source>
</reference>
<evidence type="ECO:0000256" key="7">
    <source>
        <dbReference type="ARBA" id="ARBA00022692"/>
    </source>
</evidence>
<evidence type="ECO:0000256" key="16">
    <source>
        <dbReference type="SAM" id="MobiDB-lite"/>
    </source>
</evidence>
<feature type="transmembrane region" description="Helical" evidence="17">
    <location>
        <begin position="648"/>
        <end position="670"/>
    </location>
</feature>
<dbReference type="GO" id="GO:0006508">
    <property type="term" value="P:proteolysis"/>
    <property type="evidence" value="ECO:0007669"/>
    <property type="project" value="UniProtKB-KW"/>
</dbReference>
<dbReference type="Gene3D" id="3.40.630.10">
    <property type="entry name" value="Zn peptidases"/>
    <property type="match status" value="1"/>
</dbReference>
<evidence type="ECO:0000256" key="1">
    <source>
        <dbReference type="ARBA" id="ARBA00001947"/>
    </source>
</evidence>
<dbReference type="SUPFAM" id="SSF53187">
    <property type="entry name" value="Zn-dependent exopeptidases"/>
    <property type="match status" value="1"/>
</dbReference>
<keyword evidence="6 15" id="KW-0645">Protease</keyword>
<evidence type="ECO:0000313" key="22">
    <source>
        <dbReference type="Proteomes" id="UP000242287"/>
    </source>
</evidence>
<evidence type="ECO:0000256" key="8">
    <source>
        <dbReference type="ARBA" id="ARBA00022723"/>
    </source>
</evidence>
<evidence type="ECO:0000256" key="5">
    <source>
        <dbReference type="ARBA" id="ARBA00022554"/>
    </source>
</evidence>
<dbReference type="InterPro" id="IPR045175">
    <property type="entry name" value="M28_fam"/>
</dbReference>
<feature type="region of interest" description="Disordered" evidence="16">
    <location>
        <begin position="604"/>
        <end position="623"/>
    </location>
</feature>
<keyword evidence="22" id="KW-1185">Reference proteome</keyword>
<dbReference type="GO" id="GO:0005774">
    <property type="term" value="C:vacuolar membrane"/>
    <property type="evidence" value="ECO:0007669"/>
    <property type="project" value="UniProtKB-SubCell"/>
</dbReference>
<dbReference type="OrthoDB" id="76293at2759"/>
<evidence type="ECO:0000256" key="2">
    <source>
        <dbReference type="ARBA" id="ARBA00003273"/>
    </source>
</evidence>
<evidence type="ECO:0000256" key="3">
    <source>
        <dbReference type="ARBA" id="ARBA00004128"/>
    </source>
</evidence>
<keyword evidence="5" id="KW-0926">Vacuole</keyword>
<protein>
    <recommendedName>
        <fullName evidence="15">Peptide hydrolase</fullName>
        <ecNumber evidence="15">3.4.-.-</ecNumber>
    </recommendedName>
</protein>
<dbReference type="CDD" id="cd03875">
    <property type="entry name" value="M28_Fxna_like"/>
    <property type="match status" value="1"/>
</dbReference>
<evidence type="ECO:0000256" key="13">
    <source>
        <dbReference type="ARBA" id="ARBA00023136"/>
    </source>
</evidence>
<dbReference type="GO" id="GO:0046872">
    <property type="term" value="F:metal ion binding"/>
    <property type="evidence" value="ECO:0007669"/>
    <property type="project" value="UniProtKB-KW"/>
</dbReference>
<feature type="transmembrane region" description="Helical" evidence="17">
    <location>
        <begin position="367"/>
        <end position="389"/>
    </location>
</feature>
<evidence type="ECO:0000256" key="10">
    <source>
        <dbReference type="ARBA" id="ARBA00022833"/>
    </source>
</evidence>
<feature type="compositionally biased region" description="Acidic residues" evidence="16">
    <location>
        <begin position="609"/>
        <end position="618"/>
    </location>
</feature>
<feature type="domain" description="Vacuolar membrane protease transmembrane" evidence="20">
    <location>
        <begin position="609"/>
        <end position="707"/>
    </location>
</feature>
<comment type="similarity">
    <text evidence="4 15">Belongs to the peptidase M28 family.</text>
</comment>
<dbReference type="Pfam" id="PF22251">
    <property type="entry name" value="PFF1_TM"/>
    <property type="match status" value="1"/>
</dbReference>
<keyword evidence="7 17" id="KW-0812">Transmembrane</keyword>
<dbReference type="InterPro" id="IPR048024">
    <property type="entry name" value="Fxna-like_M28_dom"/>
</dbReference>
<evidence type="ECO:0000256" key="17">
    <source>
        <dbReference type="SAM" id="Phobius"/>
    </source>
</evidence>
<sequence length="996" mass="111583">MNHLHRFKSAWTYRTATVTIVIVALYAALFAPIFSTDTVPDIPEDQHGLDLDQAYIDLHKITALPHPYHSHANDIVRSYIRSRVDEITAGYDFVHVEEDFNTTIFRLNTFETACFQASNILVKIDGYDSSYQEIGGVLFSAHYDSVATAPGATDDGVAVVSLLQFINHLIHNRPRRTAIFNINNGEEDGLNGARAFTQHAWSTIPDYFINVEGAGAGGPPLLFRASSIAPVRAFLGKGLTTNTTTYRVPRPHGNVLSADAFERGVVRSATDYSIYNQNSRKRIEGIDLAFYKQRSRYHTMLDSVPNADGKGKEALWAMLENIWGAGGVLLNSEAPSVTAQDAMPAPTPSVYFDLFKRYFFVFEQSSLYIFNVVFLTVGPASILFIYLALPWYCGHFDASRHNERQTWLSRLTSLFGGSPRRHDEIDEEVQREGFFRAIFSAVRRSWAWGNFWIPTFLFTSSLILHILNVKEYHFQITYSHPNTVFLSILSLGFIILSLILRSPLTAKLQRSPQTPQTYTLPDRQNILLHLYVFTYFLLILATAALSGLQVGGLYWISAWHAGICSACIVGGVEAFYARNQWKKDMEKVRLRLHASQAGQYIGLHNGREETDDGDDASEETPLLPDSEAHHEDIVVETKEDDAWWILQVLLSVPIPVVMVGHILVLFQSALGQTLSDGSSAAFVYGAVAFLSFLIILPIAPFVSKIHHYVTYAAIVTFIVTSLYNLSAFPFSREAPLKVFFKQSLQVKTSNVAPDLSATNNTGEVIRAITSITGVREHIEWDIVTQLPSSWRKILVCSTETSGRWIGLDTCSWDSGADMMPYPGGSPQQPWLSVSAERTGDMTIRIEVKGKNARACRDSFDERQIVTYSLSGDEQTPRLRLTRAYPGVPGSSIKFWSREWGKQFAVEIELYSMWAGKPIDDVEESATDDGLVRGRIACEWAEYETGMIGLDLNELEGRGFRKPQIPALEEVFRFLPPWATVSKTAEGLVEAWSEFVV</sequence>
<comment type="cofactor">
    <cofactor evidence="1">
        <name>Zn(2+)</name>
        <dbReference type="ChEBI" id="CHEBI:29105"/>
    </cofactor>
</comment>
<comment type="subcellular location">
    <subcellularLocation>
        <location evidence="3">Vacuole membrane</location>
        <topology evidence="3">Multi-pass membrane protein</topology>
    </subcellularLocation>
</comment>
<feature type="domain" description="Peptidase M28" evidence="18">
    <location>
        <begin position="119"/>
        <end position="310"/>
    </location>
</feature>
<feature type="transmembrane region" description="Helical" evidence="17">
    <location>
        <begin position="525"/>
        <end position="548"/>
    </location>
</feature>
<evidence type="ECO:0000313" key="21">
    <source>
        <dbReference type="EMBL" id="PFH45757.1"/>
    </source>
</evidence>
<evidence type="ECO:0000259" key="20">
    <source>
        <dbReference type="Pfam" id="PF22251"/>
    </source>
</evidence>
<keyword evidence="10 15" id="KW-0862">Zinc</keyword>
<dbReference type="EC" id="3.4.-.-" evidence="15"/>
<dbReference type="InterPro" id="IPR053976">
    <property type="entry name" value="PFF1_TM"/>
</dbReference>
<keyword evidence="12" id="KW-0482">Metalloprotease</keyword>
<evidence type="ECO:0000259" key="18">
    <source>
        <dbReference type="Pfam" id="PF04389"/>
    </source>
</evidence>
<dbReference type="InterPro" id="IPR007484">
    <property type="entry name" value="Peptidase_M28"/>
</dbReference>
<dbReference type="PANTHER" id="PTHR12147:SF58">
    <property type="entry name" value="VACUOLAR MEMBRANE PROTEASE"/>
    <property type="match status" value="1"/>
</dbReference>
<organism evidence="21 22">
    <name type="scientific">Amanita thiersii Skay4041</name>
    <dbReference type="NCBI Taxonomy" id="703135"/>
    <lineage>
        <taxon>Eukaryota</taxon>
        <taxon>Fungi</taxon>
        <taxon>Dikarya</taxon>
        <taxon>Basidiomycota</taxon>
        <taxon>Agaricomycotina</taxon>
        <taxon>Agaricomycetes</taxon>
        <taxon>Agaricomycetidae</taxon>
        <taxon>Agaricales</taxon>
        <taxon>Pluteineae</taxon>
        <taxon>Amanitaceae</taxon>
        <taxon>Amanita</taxon>
    </lineage>
</organism>
<evidence type="ECO:0000256" key="12">
    <source>
        <dbReference type="ARBA" id="ARBA00023049"/>
    </source>
</evidence>
<evidence type="ECO:0000259" key="19">
    <source>
        <dbReference type="Pfam" id="PF22250"/>
    </source>
</evidence>
<dbReference type="Pfam" id="PF22250">
    <property type="entry name" value="PFF1_C"/>
    <property type="match status" value="1"/>
</dbReference>
<dbReference type="Proteomes" id="UP000242287">
    <property type="component" value="Unassembled WGS sequence"/>
</dbReference>
<dbReference type="GO" id="GO:0008235">
    <property type="term" value="F:metalloexopeptidase activity"/>
    <property type="evidence" value="ECO:0007669"/>
    <property type="project" value="InterPro"/>
</dbReference>
<evidence type="ECO:0000256" key="15">
    <source>
        <dbReference type="RuleBase" id="RU361240"/>
    </source>
</evidence>
<feature type="transmembrane region" description="Helical" evidence="17">
    <location>
        <begin position="682"/>
        <end position="702"/>
    </location>
</feature>
<keyword evidence="9 15" id="KW-0378">Hydrolase</keyword>
<dbReference type="Pfam" id="PF04389">
    <property type="entry name" value="Peptidase_M28"/>
    <property type="match status" value="1"/>
</dbReference>
<dbReference type="PANTHER" id="PTHR12147">
    <property type="entry name" value="METALLOPEPTIDASE M28 FAMILY MEMBER"/>
    <property type="match status" value="1"/>
</dbReference>
<name>A0A2A9NBX2_9AGAR</name>
<feature type="domain" description="Vacuolar membrane protease C-terminal" evidence="19">
    <location>
        <begin position="736"/>
        <end position="989"/>
    </location>
</feature>